<evidence type="ECO:0000313" key="2">
    <source>
        <dbReference type="Proteomes" id="UP000824001"/>
    </source>
</evidence>
<dbReference type="Proteomes" id="UP000824001">
    <property type="component" value="Unassembled WGS sequence"/>
</dbReference>
<evidence type="ECO:0000313" key="1">
    <source>
        <dbReference type="EMBL" id="HIS66857.1"/>
    </source>
</evidence>
<gene>
    <name evidence="1" type="ORF">IAC18_04760</name>
</gene>
<name>A0A9D1FD17_9FIRM</name>
<reference evidence="1" key="1">
    <citation type="submission" date="2020-10" db="EMBL/GenBank/DDBJ databases">
        <authorList>
            <person name="Gilroy R."/>
        </authorList>
    </citation>
    <scope>NUCLEOTIDE SEQUENCE</scope>
    <source>
        <strain evidence="1">ChiHjej10B9-9673</strain>
    </source>
</reference>
<dbReference type="EMBL" id="DVJK01000134">
    <property type="protein sequence ID" value="HIS66857.1"/>
    <property type="molecule type" value="Genomic_DNA"/>
</dbReference>
<organism evidence="1 2">
    <name type="scientific">Candidatus Scatomorpha merdipullorum</name>
    <dbReference type="NCBI Taxonomy" id="2840927"/>
    <lineage>
        <taxon>Bacteria</taxon>
        <taxon>Bacillati</taxon>
        <taxon>Bacillota</taxon>
        <taxon>Clostridia</taxon>
        <taxon>Eubacteriales</taxon>
        <taxon>Candidatus Scatomorpha</taxon>
    </lineage>
</organism>
<dbReference type="AlphaFoldDB" id="A0A9D1FD17"/>
<protein>
    <submittedName>
        <fullName evidence="1">Uncharacterized protein</fullName>
    </submittedName>
</protein>
<accession>A0A9D1FD17</accession>
<sequence length="430" mass="46198">MRKFDFSRFRPSRRAIGCVQSLVIAALAVSAMLLAFGRAGFSLDGSISPYADALRGEASSEREYSAAAQPLCVVATPEEGVHAAAMYSSRELEEFNARYSAALAEALGSAGEPEEVSLEAWEQAVSGPGVYFDYYTDCQLSSFAIWLGSEMDSSAAGHSARRLCLSLSDGEVTLYYMRERSHRAAYRCTTELSYSELAGRVSESEPDGARFVFELAPEFDGVDPYFVVVSEPVEVHALTAENSMSRVSEQQLLAVLGMNSNLVRDYPEADGSLVYVEGEATLRLGFDGVLRYTNRSALEGSSPISPSDAVELTRRILAGSAGLESGVAELRLSYIYLDGSTGEYTLRYDYVVDGLPVSLAGREYAAEFKLSGGVLTSADIAFRGYGYTGAAERPLPSRLNAAVVRASGGGEPRLCYLDASGAVSACWLTI</sequence>
<reference evidence="1" key="2">
    <citation type="journal article" date="2021" name="PeerJ">
        <title>Extensive microbial diversity within the chicken gut microbiome revealed by metagenomics and culture.</title>
        <authorList>
            <person name="Gilroy R."/>
            <person name="Ravi A."/>
            <person name="Getino M."/>
            <person name="Pursley I."/>
            <person name="Horton D.L."/>
            <person name="Alikhan N.F."/>
            <person name="Baker D."/>
            <person name="Gharbi K."/>
            <person name="Hall N."/>
            <person name="Watson M."/>
            <person name="Adriaenssens E.M."/>
            <person name="Foster-Nyarko E."/>
            <person name="Jarju S."/>
            <person name="Secka A."/>
            <person name="Antonio M."/>
            <person name="Oren A."/>
            <person name="Chaudhuri R.R."/>
            <person name="La Ragione R."/>
            <person name="Hildebrand F."/>
            <person name="Pallen M.J."/>
        </authorList>
    </citation>
    <scope>NUCLEOTIDE SEQUENCE</scope>
    <source>
        <strain evidence="1">ChiHjej10B9-9673</strain>
    </source>
</reference>
<proteinExistence type="predicted"/>
<comment type="caution">
    <text evidence="1">The sequence shown here is derived from an EMBL/GenBank/DDBJ whole genome shotgun (WGS) entry which is preliminary data.</text>
</comment>